<dbReference type="GO" id="GO:0000340">
    <property type="term" value="F:RNA 7-methylguanosine cap binding"/>
    <property type="evidence" value="ECO:0007669"/>
    <property type="project" value="TreeGrafter"/>
</dbReference>
<feature type="compositionally biased region" description="Polar residues" evidence="9">
    <location>
        <begin position="11"/>
        <end position="20"/>
    </location>
</feature>
<dbReference type="VEuPathDB" id="AmoebaDB:ACA1_069320"/>
<dbReference type="AlphaFoldDB" id="L8HF00"/>
<name>L8HF00_ACACF</name>
<keyword evidence="5 8" id="KW-0648">Protein biosynthesis</keyword>
<comment type="similarity">
    <text evidence="1 8">Belongs to the eukaryotic initiation factor 4E family.</text>
</comment>
<dbReference type="GO" id="GO:0016281">
    <property type="term" value="C:eukaryotic translation initiation factor 4F complex"/>
    <property type="evidence" value="ECO:0007669"/>
    <property type="project" value="TreeGrafter"/>
</dbReference>
<dbReference type="PANTHER" id="PTHR11960:SF8">
    <property type="entry name" value="EUKARYOTIC TRANSLATION INITIATION FACTOR 4E1-RELATED"/>
    <property type="match status" value="1"/>
</dbReference>
<dbReference type="InterPro" id="IPR001040">
    <property type="entry name" value="TIF_eIF_4E"/>
</dbReference>
<evidence type="ECO:0000256" key="9">
    <source>
        <dbReference type="SAM" id="MobiDB-lite"/>
    </source>
</evidence>
<dbReference type="SUPFAM" id="SSF55418">
    <property type="entry name" value="eIF4e-like"/>
    <property type="match status" value="1"/>
</dbReference>
<dbReference type="Gene3D" id="3.30.760.10">
    <property type="entry name" value="RNA Cap, Translation Initiation Factor Eif4e"/>
    <property type="match status" value="1"/>
</dbReference>
<gene>
    <name evidence="10" type="ORF">ACA1_069320</name>
</gene>
<keyword evidence="6" id="KW-1015">Disulfide bond</keyword>
<dbReference type="InterPro" id="IPR023398">
    <property type="entry name" value="TIF_eIF4e-like"/>
</dbReference>
<dbReference type="FunFam" id="3.30.760.10:FF:000003">
    <property type="entry name" value="Eukaryotic translation initiation factor 4E"/>
    <property type="match status" value="1"/>
</dbReference>
<dbReference type="GO" id="GO:0006417">
    <property type="term" value="P:regulation of translation"/>
    <property type="evidence" value="ECO:0007669"/>
    <property type="project" value="UniProtKB-KW"/>
</dbReference>
<evidence type="ECO:0000313" key="11">
    <source>
        <dbReference type="Proteomes" id="UP000011083"/>
    </source>
</evidence>
<feature type="compositionally biased region" description="Low complexity" evidence="9">
    <location>
        <begin position="56"/>
        <end position="74"/>
    </location>
</feature>
<keyword evidence="4 8" id="KW-0694">RNA-binding</keyword>
<proteinExistence type="inferred from homology"/>
<dbReference type="OrthoDB" id="590761at2759"/>
<dbReference type="PANTHER" id="PTHR11960">
    <property type="entry name" value="EUKARYOTIC TRANSLATION INITIATION FACTOR 4E RELATED"/>
    <property type="match status" value="1"/>
</dbReference>
<dbReference type="GO" id="GO:0003743">
    <property type="term" value="F:translation initiation factor activity"/>
    <property type="evidence" value="ECO:0007669"/>
    <property type="project" value="UniProtKB-KW"/>
</dbReference>
<evidence type="ECO:0000256" key="6">
    <source>
        <dbReference type="ARBA" id="ARBA00023157"/>
    </source>
</evidence>
<accession>L8HF00</accession>
<evidence type="ECO:0000313" key="10">
    <source>
        <dbReference type="EMBL" id="ELR23348.1"/>
    </source>
</evidence>
<evidence type="ECO:0000256" key="8">
    <source>
        <dbReference type="RuleBase" id="RU004374"/>
    </source>
</evidence>
<feature type="region of interest" description="Disordered" evidence="9">
    <location>
        <begin position="1"/>
        <end position="90"/>
    </location>
</feature>
<organism evidence="10 11">
    <name type="scientific">Acanthamoeba castellanii (strain ATCC 30010 / Neff)</name>
    <dbReference type="NCBI Taxonomy" id="1257118"/>
    <lineage>
        <taxon>Eukaryota</taxon>
        <taxon>Amoebozoa</taxon>
        <taxon>Discosea</taxon>
        <taxon>Longamoebia</taxon>
        <taxon>Centramoebida</taxon>
        <taxon>Acanthamoebidae</taxon>
        <taxon>Acanthamoeba</taxon>
    </lineage>
</organism>
<evidence type="ECO:0000256" key="2">
    <source>
        <dbReference type="ARBA" id="ARBA00022540"/>
    </source>
</evidence>
<dbReference type="GeneID" id="14924321"/>
<dbReference type="KEGG" id="acan:ACA1_069320"/>
<evidence type="ECO:0000256" key="7">
    <source>
        <dbReference type="ARBA" id="ARBA00030245"/>
    </source>
</evidence>
<evidence type="ECO:0000256" key="1">
    <source>
        <dbReference type="ARBA" id="ARBA00009860"/>
    </source>
</evidence>
<keyword evidence="11" id="KW-1185">Reference proteome</keyword>
<evidence type="ECO:0000256" key="3">
    <source>
        <dbReference type="ARBA" id="ARBA00022845"/>
    </source>
</evidence>
<dbReference type="STRING" id="1257118.L8HF00"/>
<sequence>METENKPVEQQIDNVATNLSELKVSTEGGEEKTQPSDEGRPSTKPASGETTDAADAGAEQSTEAEAATTDEAGGLLPSPAPAQDPSAYAADPTNFEIKHPLQNRWSLWYDNPRKRTSADTWGNHLKHVVEFDTVEDFWRLYNNVMPASRLEHGSNYHLFKAGIEPKWEDAANTRGGQWVVTFSNKQRKEKLDKLWLYTILACIGEAFEEEEEVCGCVVSIRKAQDRIAIWTRTASKEAAVRSIGMQLKRTLEMPAGSVVGYQVHSDSMKTQSSSSAKYRYEV</sequence>
<feature type="compositionally biased region" description="Basic and acidic residues" evidence="9">
    <location>
        <begin position="29"/>
        <end position="41"/>
    </location>
</feature>
<dbReference type="Proteomes" id="UP000011083">
    <property type="component" value="Unassembled WGS sequence"/>
</dbReference>
<evidence type="ECO:0000256" key="4">
    <source>
        <dbReference type="ARBA" id="ARBA00022884"/>
    </source>
</evidence>
<dbReference type="RefSeq" id="XP_004352876.1">
    <property type="nucleotide sequence ID" value="XM_004352824.1"/>
</dbReference>
<evidence type="ECO:0000256" key="5">
    <source>
        <dbReference type="ARBA" id="ARBA00022917"/>
    </source>
</evidence>
<dbReference type="OMA" id="PEWEHPR"/>
<protein>
    <recommendedName>
        <fullName evidence="7">mRNA cap-binding protein</fullName>
    </recommendedName>
</protein>
<keyword evidence="3" id="KW-0810">Translation regulation</keyword>
<keyword evidence="2 8" id="KW-0396">Initiation factor</keyword>
<reference evidence="10 11" key="1">
    <citation type="journal article" date="2013" name="Genome Biol.">
        <title>Genome of Acanthamoeba castellanii highlights extensive lateral gene transfer and early evolution of tyrosine kinase signaling.</title>
        <authorList>
            <person name="Clarke M."/>
            <person name="Lohan A.J."/>
            <person name="Liu B."/>
            <person name="Lagkouvardos I."/>
            <person name="Roy S."/>
            <person name="Zafar N."/>
            <person name="Bertelli C."/>
            <person name="Schilde C."/>
            <person name="Kianianmomeni A."/>
            <person name="Burglin T.R."/>
            <person name="Frech C."/>
            <person name="Turcotte B."/>
            <person name="Kopec K.O."/>
            <person name="Synnott J.M."/>
            <person name="Choo C."/>
            <person name="Paponov I."/>
            <person name="Finkler A."/>
            <person name="Soon Heng Tan C."/>
            <person name="Hutchins A.P."/>
            <person name="Weinmeier T."/>
            <person name="Rattei T."/>
            <person name="Chu J.S."/>
            <person name="Gimenez G."/>
            <person name="Irimia M."/>
            <person name="Rigden D.J."/>
            <person name="Fitzpatrick D.A."/>
            <person name="Lorenzo-Morales J."/>
            <person name="Bateman A."/>
            <person name="Chiu C.H."/>
            <person name="Tang P."/>
            <person name="Hegemann P."/>
            <person name="Fromm H."/>
            <person name="Raoult D."/>
            <person name="Greub G."/>
            <person name="Miranda-Saavedra D."/>
            <person name="Chen N."/>
            <person name="Nash P."/>
            <person name="Ginger M.L."/>
            <person name="Horn M."/>
            <person name="Schaap P."/>
            <person name="Caler L."/>
            <person name="Loftus B."/>
        </authorList>
    </citation>
    <scope>NUCLEOTIDE SEQUENCE [LARGE SCALE GENOMIC DNA]</scope>
    <source>
        <strain evidence="10 11">Neff</strain>
    </source>
</reference>
<dbReference type="Pfam" id="PF01652">
    <property type="entry name" value="IF4E"/>
    <property type="match status" value="1"/>
</dbReference>
<dbReference type="EMBL" id="KB007857">
    <property type="protein sequence ID" value="ELR23348.1"/>
    <property type="molecule type" value="Genomic_DNA"/>
</dbReference>